<dbReference type="Gene3D" id="1.10.260.40">
    <property type="entry name" value="lambda repressor-like DNA-binding domains"/>
    <property type="match status" value="1"/>
</dbReference>
<name>A0A2V2YZI2_9BACL</name>
<dbReference type="GO" id="GO:0005829">
    <property type="term" value="C:cytosol"/>
    <property type="evidence" value="ECO:0007669"/>
    <property type="project" value="TreeGrafter"/>
</dbReference>
<dbReference type="OrthoDB" id="1863321at2"/>
<dbReference type="EMBL" id="QGTQ01000001">
    <property type="protein sequence ID" value="PWW08519.1"/>
    <property type="molecule type" value="Genomic_DNA"/>
</dbReference>
<dbReference type="Pfam" id="PF01381">
    <property type="entry name" value="HTH_3"/>
    <property type="match status" value="1"/>
</dbReference>
<dbReference type="InterPro" id="IPR010982">
    <property type="entry name" value="Lambda_DNA-bd_dom_sf"/>
</dbReference>
<proteinExistence type="predicted"/>
<dbReference type="PANTHER" id="PTHR46797:SF1">
    <property type="entry name" value="METHYLPHOSPHONATE SYNTHASE"/>
    <property type="match status" value="1"/>
</dbReference>
<sequence length="129" mass="14572">MDNQHSEWTDKEKLGQTIRLLRLTNNLSLRDLAERSGISYSFISSIEKGRFSPSRDTIIALGQALEGADSNELLMLAGFAPHAGLVKEESSLYEPEVQFILRAKRDLTPKAFKTFMRIAEQTKKALEDE</sequence>
<dbReference type="CDD" id="cd00093">
    <property type="entry name" value="HTH_XRE"/>
    <property type="match status" value="1"/>
</dbReference>
<dbReference type="AlphaFoldDB" id="A0A2V2YZI2"/>
<feature type="domain" description="HTH cro/C1-type" evidence="2">
    <location>
        <begin position="18"/>
        <end position="73"/>
    </location>
</feature>
<reference evidence="3 4" key="1">
    <citation type="submission" date="2018-05" db="EMBL/GenBank/DDBJ databases">
        <title>Genomic Encyclopedia of Type Strains, Phase III (KMG-III): the genomes of soil and plant-associated and newly described type strains.</title>
        <authorList>
            <person name="Whitman W."/>
        </authorList>
    </citation>
    <scope>NUCLEOTIDE SEQUENCE [LARGE SCALE GENOMIC DNA]</scope>
    <source>
        <strain evidence="3 4">CECT 5696</strain>
    </source>
</reference>
<dbReference type="InterPro" id="IPR050807">
    <property type="entry name" value="TransReg_Diox_bact_type"/>
</dbReference>
<keyword evidence="1" id="KW-0238">DNA-binding</keyword>
<gene>
    <name evidence="3" type="ORF">DFQ01_101242</name>
</gene>
<dbReference type="RefSeq" id="WP_110042048.1">
    <property type="nucleotide sequence ID" value="NZ_CP054613.1"/>
</dbReference>
<comment type="caution">
    <text evidence="3">The sequence shown here is derived from an EMBL/GenBank/DDBJ whole genome shotgun (WGS) entry which is preliminary data.</text>
</comment>
<evidence type="ECO:0000259" key="2">
    <source>
        <dbReference type="PROSITE" id="PS50943"/>
    </source>
</evidence>
<dbReference type="PANTHER" id="PTHR46797">
    <property type="entry name" value="HTH-TYPE TRANSCRIPTIONAL REGULATOR"/>
    <property type="match status" value="1"/>
</dbReference>
<keyword evidence="4" id="KW-1185">Reference proteome</keyword>
<evidence type="ECO:0000256" key="1">
    <source>
        <dbReference type="ARBA" id="ARBA00023125"/>
    </source>
</evidence>
<dbReference type="GO" id="GO:0003700">
    <property type="term" value="F:DNA-binding transcription factor activity"/>
    <property type="evidence" value="ECO:0007669"/>
    <property type="project" value="TreeGrafter"/>
</dbReference>
<dbReference type="GO" id="GO:0003677">
    <property type="term" value="F:DNA binding"/>
    <property type="evidence" value="ECO:0007669"/>
    <property type="project" value="UniProtKB-KW"/>
</dbReference>
<evidence type="ECO:0000313" key="3">
    <source>
        <dbReference type="EMBL" id="PWW08519.1"/>
    </source>
</evidence>
<evidence type="ECO:0000313" key="4">
    <source>
        <dbReference type="Proteomes" id="UP000246635"/>
    </source>
</evidence>
<accession>A0A2V2YZI2</accession>
<dbReference type="Proteomes" id="UP000246635">
    <property type="component" value="Unassembled WGS sequence"/>
</dbReference>
<protein>
    <submittedName>
        <fullName evidence="3">Helix-turn-helix protein</fullName>
    </submittedName>
</protein>
<dbReference type="SMART" id="SM00530">
    <property type="entry name" value="HTH_XRE"/>
    <property type="match status" value="1"/>
</dbReference>
<dbReference type="InterPro" id="IPR001387">
    <property type="entry name" value="Cro/C1-type_HTH"/>
</dbReference>
<dbReference type="SUPFAM" id="SSF47413">
    <property type="entry name" value="lambda repressor-like DNA-binding domains"/>
    <property type="match status" value="1"/>
</dbReference>
<organism evidence="3 4">
    <name type="scientific">Paenibacillus cellulosilyticus</name>
    <dbReference type="NCBI Taxonomy" id="375489"/>
    <lineage>
        <taxon>Bacteria</taxon>
        <taxon>Bacillati</taxon>
        <taxon>Bacillota</taxon>
        <taxon>Bacilli</taxon>
        <taxon>Bacillales</taxon>
        <taxon>Paenibacillaceae</taxon>
        <taxon>Paenibacillus</taxon>
    </lineage>
</organism>
<dbReference type="PROSITE" id="PS50943">
    <property type="entry name" value="HTH_CROC1"/>
    <property type="match status" value="1"/>
</dbReference>